<evidence type="ECO:0000256" key="3">
    <source>
        <dbReference type="ARBA" id="ARBA00022989"/>
    </source>
</evidence>
<feature type="transmembrane region" description="Helical" evidence="5">
    <location>
        <begin position="25"/>
        <end position="46"/>
    </location>
</feature>
<keyword evidence="3 5" id="KW-1133">Transmembrane helix</keyword>
<dbReference type="KEGG" id="lvs:LOKVESSMR4R_00007"/>
<organism evidence="7 8">
    <name type="scientific">Yoonia vestfoldensis</name>
    <dbReference type="NCBI Taxonomy" id="245188"/>
    <lineage>
        <taxon>Bacteria</taxon>
        <taxon>Pseudomonadati</taxon>
        <taxon>Pseudomonadota</taxon>
        <taxon>Alphaproteobacteria</taxon>
        <taxon>Rhodobacterales</taxon>
        <taxon>Paracoccaceae</taxon>
        <taxon>Yoonia</taxon>
    </lineage>
</organism>
<evidence type="ECO:0000256" key="4">
    <source>
        <dbReference type="ARBA" id="ARBA00023136"/>
    </source>
</evidence>
<evidence type="ECO:0000313" key="8">
    <source>
        <dbReference type="Proteomes" id="UP000195273"/>
    </source>
</evidence>
<dbReference type="SUPFAM" id="SSF54427">
    <property type="entry name" value="NTF2-like"/>
    <property type="match status" value="1"/>
</dbReference>
<dbReference type="Pfam" id="PF04335">
    <property type="entry name" value="VirB8"/>
    <property type="match status" value="1"/>
</dbReference>
<comment type="subcellular location">
    <subcellularLocation>
        <location evidence="1">Membrane</location>
        <topology evidence="1">Single-pass membrane protein</topology>
    </subcellularLocation>
</comment>
<evidence type="ECO:0000256" key="5">
    <source>
        <dbReference type="SAM" id="Phobius"/>
    </source>
</evidence>
<dbReference type="InterPro" id="IPR032710">
    <property type="entry name" value="NTF2-like_dom_sf"/>
</dbReference>
<evidence type="ECO:0000256" key="2">
    <source>
        <dbReference type="ARBA" id="ARBA00022692"/>
    </source>
</evidence>
<keyword evidence="4 5" id="KW-0472">Membrane</keyword>
<dbReference type="RefSeq" id="WP_087205596.1">
    <property type="nucleotide sequence ID" value="NZ_CP021431.1"/>
</dbReference>
<gene>
    <name evidence="7" type="ORF">LOKVESSMR4R_00007</name>
</gene>
<dbReference type="InterPro" id="IPR007430">
    <property type="entry name" value="VirB8"/>
</dbReference>
<evidence type="ECO:0000259" key="6">
    <source>
        <dbReference type="Pfam" id="PF04335"/>
    </source>
</evidence>
<accession>A0A1Y0E6V8</accession>
<keyword evidence="8" id="KW-1185">Reference proteome</keyword>
<protein>
    <submittedName>
        <fullName evidence="7">VirB8 protein</fullName>
    </submittedName>
</protein>
<proteinExistence type="predicted"/>
<feature type="domain" description="Bacterial virulence protein VirB8" evidence="6">
    <location>
        <begin position="12"/>
        <end position="212"/>
    </location>
</feature>
<dbReference type="GO" id="GO:0016020">
    <property type="term" value="C:membrane"/>
    <property type="evidence" value="ECO:0007669"/>
    <property type="project" value="UniProtKB-SubCell"/>
</dbReference>
<sequence length="221" mass="24599">MTDPLAPWRNDYASRVNGERRRFMFWRNTGAGLWGAALVLGGLAVWQATVTNVTPYVSVADTQGRVILGVKPQEIGDVSQIIQRRFAQDFIVTLREIPQDDTILIQQLAQLKRVTLPGSSARQKAVTAELPTNQTARALMIESQTREIAIERVEQQEAGSWLVVWEEDVRSKGNGQRLSQTRYQGVLRLAMNAPQSADDLLFNPATLGVVDFDIIRLRGAG</sequence>
<name>A0A1Y0E6V8_9RHOB</name>
<dbReference type="OrthoDB" id="597581at2"/>
<dbReference type="Proteomes" id="UP000195273">
    <property type="component" value="Chromosome"/>
</dbReference>
<dbReference type="Gene3D" id="3.10.450.230">
    <property type="entry name" value="VirB8 protein"/>
    <property type="match status" value="1"/>
</dbReference>
<evidence type="ECO:0000313" key="7">
    <source>
        <dbReference type="EMBL" id="ART99355.1"/>
    </source>
</evidence>
<reference evidence="7 8" key="1">
    <citation type="submission" date="2017-05" db="EMBL/GenBank/DDBJ databases">
        <title>Genome Sequence of Loktanella vestfoldensis Strain SMR4r Isolated from a Culture of the Diatom Skeletonema marinoi.</title>
        <authorList>
            <person name="Topel M."/>
            <person name="Pinder M.I.M."/>
            <person name="Johansson O.N."/>
            <person name="Kourtchenko O."/>
            <person name="Godhe A."/>
            <person name="Clarke A.K."/>
        </authorList>
    </citation>
    <scope>NUCLEOTIDE SEQUENCE [LARGE SCALE GENOMIC DNA]</scope>
    <source>
        <strain evidence="7 8">SMR4r</strain>
    </source>
</reference>
<dbReference type="AlphaFoldDB" id="A0A1Y0E6V8"/>
<keyword evidence="2 5" id="KW-0812">Transmembrane</keyword>
<dbReference type="EMBL" id="CP021431">
    <property type="protein sequence ID" value="ART99355.1"/>
    <property type="molecule type" value="Genomic_DNA"/>
</dbReference>
<evidence type="ECO:0000256" key="1">
    <source>
        <dbReference type="ARBA" id="ARBA00004167"/>
    </source>
</evidence>